<organism evidence="1 2">
    <name type="scientific">Parascaris equorum</name>
    <name type="common">Equine roundworm</name>
    <dbReference type="NCBI Taxonomy" id="6256"/>
    <lineage>
        <taxon>Eukaryota</taxon>
        <taxon>Metazoa</taxon>
        <taxon>Ecdysozoa</taxon>
        <taxon>Nematoda</taxon>
        <taxon>Chromadorea</taxon>
        <taxon>Rhabditida</taxon>
        <taxon>Spirurina</taxon>
        <taxon>Ascaridomorpha</taxon>
        <taxon>Ascaridoidea</taxon>
        <taxon>Ascarididae</taxon>
        <taxon>Parascaris</taxon>
    </lineage>
</organism>
<protein>
    <submittedName>
        <fullName evidence="2">Uncharacterized protein</fullName>
    </submittedName>
</protein>
<sequence>MLITFIVETWDFEIHLCLVSLYELKPPISKKKIVDITKAAMKAIKFYKHIVFCVEKFLTKVCVSFVATICLTLLLDLDSQLWMSRKCMKR</sequence>
<reference evidence="2" key="1">
    <citation type="submission" date="2022-11" db="UniProtKB">
        <authorList>
            <consortium name="WormBaseParasite"/>
        </authorList>
    </citation>
    <scope>IDENTIFICATION</scope>
</reference>
<name>A0A914RDD1_PAREQ</name>
<dbReference type="InterPro" id="IPR051485">
    <property type="entry name" value="SR-CTD_assoc_factor"/>
</dbReference>
<dbReference type="GO" id="GO:0003723">
    <property type="term" value="F:RNA binding"/>
    <property type="evidence" value="ECO:0007669"/>
    <property type="project" value="TreeGrafter"/>
</dbReference>
<dbReference type="Gene3D" id="1.25.40.90">
    <property type="match status" value="1"/>
</dbReference>
<dbReference type="SUPFAM" id="SSF48464">
    <property type="entry name" value="ENTH/VHS domain"/>
    <property type="match status" value="1"/>
</dbReference>
<dbReference type="InterPro" id="IPR008942">
    <property type="entry name" value="ENTH_VHS"/>
</dbReference>
<dbReference type="WBParaSite" id="PEQ_0000450301-mRNA-1">
    <property type="protein sequence ID" value="PEQ_0000450301-mRNA-1"/>
    <property type="gene ID" value="PEQ_0000450301"/>
</dbReference>
<dbReference type="PANTHER" id="PTHR23140:SF4">
    <property type="entry name" value="PROTEIN CBR-NRD-1"/>
    <property type="match status" value="1"/>
</dbReference>
<evidence type="ECO:0000313" key="1">
    <source>
        <dbReference type="Proteomes" id="UP000887564"/>
    </source>
</evidence>
<dbReference type="GO" id="GO:0005634">
    <property type="term" value="C:nucleus"/>
    <property type="evidence" value="ECO:0007669"/>
    <property type="project" value="TreeGrafter"/>
</dbReference>
<accession>A0A914RDD1</accession>
<dbReference type="PANTHER" id="PTHR23140">
    <property type="entry name" value="RNA PROCESSING PROTEIN LD23810P"/>
    <property type="match status" value="1"/>
</dbReference>
<dbReference type="Proteomes" id="UP000887564">
    <property type="component" value="Unplaced"/>
</dbReference>
<evidence type="ECO:0000313" key="2">
    <source>
        <dbReference type="WBParaSite" id="PEQ_0000450301-mRNA-1"/>
    </source>
</evidence>
<dbReference type="AlphaFoldDB" id="A0A914RDD1"/>
<keyword evidence="1" id="KW-1185">Reference proteome</keyword>
<proteinExistence type="predicted"/>